<keyword evidence="5 10" id="KW-0378">Hydrolase</keyword>
<evidence type="ECO:0000256" key="6">
    <source>
        <dbReference type="ARBA" id="ARBA00022842"/>
    </source>
</evidence>
<evidence type="ECO:0000313" key="11">
    <source>
        <dbReference type="Proteomes" id="UP000076038"/>
    </source>
</evidence>
<dbReference type="GO" id="GO:0030145">
    <property type="term" value="F:manganese ion binding"/>
    <property type="evidence" value="ECO:0007669"/>
    <property type="project" value="InterPro"/>
</dbReference>
<dbReference type="PROSITE" id="PS51462">
    <property type="entry name" value="NUDIX"/>
    <property type="match status" value="1"/>
</dbReference>
<proteinExistence type="inferred from homology"/>
<dbReference type="CDD" id="cd03426">
    <property type="entry name" value="NUDIX_CoAse_Nudt7"/>
    <property type="match status" value="1"/>
</dbReference>
<keyword evidence="11" id="KW-1185">Reference proteome</keyword>
<evidence type="ECO:0000256" key="5">
    <source>
        <dbReference type="ARBA" id="ARBA00022801"/>
    </source>
</evidence>
<keyword evidence="6" id="KW-0460">Magnesium</keyword>
<evidence type="ECO:0000259" key="9">
    <source>
        <dbReference type="PROSITE" id="PS51462"/>
    </source>
</evidence>
<evidence type="ECO:0000256" key="4">
    <source>
        <dbReference type="ARBA" id="ARBA00022723"/>
    </source>
</evidence>
<comment type="cofactor">
    <cofactor evidence="2">
        <name>Mg(2+)</name>
        <dbReference type="ChEBI" id="CHEBI:18420"/>
    </cofactor>
</comment>
<name>A0A143QHQ0_RHOFA</name>
<dbReference type="KEGG" id="rhs:A3Q41_00971"/>
<dbReference type="PANTHER" id="PTHR12992:SF11">
    <property type="entry name" value="MITOCHONDRIAL COENZYME A DIPHOSPHATASE NUDT8"/>
    <property type="match status" value="1"/>
</dbReference>
<dbReference type="GO" id="GO:0010945">
    <property type="term" value="F:coenzyme A diphosphatase activity"/>
    <property type="evidence" value="ECO:0007669"/>
    <property type="project" value="InterPro"/>
</dbReference>
<dbReference type="EMBL" id="CP015220">
    <property type="protein sequence ID" value="AMY22288.1"/>
    <property type="molecule type" value="Genomic_DNA"/>
</dbReference>
<evidence type="ECO:0000313" key="10">
    <source>
        <dbReference type="EMBL" id="AMY22288.1"/>
    </source>
</evidence>
<dbReference type="InterPro" id="IPR000086">
    <property type="entry name" value="NUDIX_hydrolase_dom"/>
</dbReference>
<dbReference type="Gene3D" id="3.90.79.10">
    <property type="entry name" value="Nucleoside Triphosphate Pyrophosphohydrolase"/>
    <property type="match status" value="1"/>
</dbReference>
<gene>
    <name evidence="10" type="primary">nudL_1</name>
    <name evidence="10" type="ORF">A3Q41_00971</name>
</gene>
<comment type="similarity">
    <text evidence="3">Belongs to the Nudix hydrolase family. PCD1 subfamily.</text>
</comment>
<dbReference type="Pfam" id="PF00293">
    <property type="entry name" value="NUDIX"/>
    <property type="match status" value="1"/>
</dbReference>
<feature type="region of interest" description="Disordered" evidence="8">
    <location>
        <begin position="83"/>
        <end position="102"/>
    </location>
</feature>
<dbReference type="EC" id="3.6.1.-" evidence="10"/>
<feature type="domain" description="Nudix hydrolase" evidence="9">
    <location>
        <begin position="38"/>
        <end position="188"/>
    </location>
</feature>
<dbReference type="GO" id="GO:0009132">
    <property type="term" value="P:nucleoside diphosphate metabolic process"/>
    <property type="evidence" value="ECO:0007669"/>
    <property type="project" value="InterPro"/>
</dbReference>
<comment type="cofactor">
    <cofactor evidence="1">
        <name>Mn(2+)</name>
        <dbReference type="ChEBI" id="CHEBI:29035"/>
    </cofactor>
</comment>
<evidence type="ECO:0000256" key="3">
    <source>
        <dbReference type="ARBA" id="ARBA00006506"/>
    </source>
</evidence>
<feature type="compositionally biased region" description="Low complexity" evidence="8">
    <location>
        <begin position="88"/>
        <end position="102"/>
    </location>
</feature>
<evidence type="ECO:0000256" key="8">
    <source>
        <dbReference type="SAM" id="MobiDB-lite"/>
    </source>
</evidence>
<evidence type="ECO:0000256" key="1">
    <source>
        <dbReference type="ARBA" id="ARBA00001936"/>
    </source>
</evidence>
<evidence type="ECO:0000256" key="7">
    <source>
        <dbReference type="ARBA" id="ARBA00023211"/>
    </source>
</evidence>
<reference evidence="11" key="2">
    <citation type="submission" date="2016-04" db="EMBL/GenBank/DDBJ databases">
        <title>Complete Genome and Plasmid Sequences for Rhodococcus fascians D188 and Draft Sequences for Rhodococcus spp. Isolates PBTS 1 and PBTS 2.</title>
        <authorList>
            <person name="Stamer R."/>
            <person name="Vereecke D."/>
            <person name="Zhang Y."/>
            <person name="Schilkey F."/>
            <person name="Devitt N."/>
            <person name="Randall J."/>
        </authorList>
    </citation>
    <scope>NUCLEOTIDE SEQUENCE [LARGE SCALE GENOMIC DNA]</scope>
    <source>
        <strain evidence="11">PBTS2</strain>
    </source>
</reference>
<dbReference type="InterPro" id="IPR015797">
    <property type="entry name" value="NUDIX_hydrolase-like_dom_sf"/>
</dbReference>
<protein>
    <submittedName>
        <fullName evidence="10">Putative Nudix hydrolase NudL</fullName>
        <ecNumber evidence="10">3.6.1.-</ecNumber>
    </submittedName>
</protein>
<dbReference type="GO" id="GO:0000287">
    <property type="term" value="F:magnesium ion binding"/>
    <property type="evidence" value="ECO:0007669"/>
    <property type="project" value="InterPro"/>
</dbReference>
<dbReference type="PATRIC" id="fig|1653479.3.peg.992"/>
<keyword evidence="7" id="KW-0464">Manganese</keyword>
<dbReference type="PROSITE" id="PS01293">
    <property type="entry name" value="NUDIX_COA"/>
    <property type="match status" value="1"/>
</dbReference>
<sequence>MSAPEWLGRMLDVAGSENGLTDTTGINPVLQRQAQPADRTRSAAVLVLFGGPAAADPTAPGGLPAEADVLLTQRASTLRDHSGQIAFPGGATDPGDDGPIGTALREAQEETGLDPAGVVPLATMPGIYVPPSRFDVVPVLSYWRSPTPVRVVDAGETERVVRVPLRELLDPANRFQVRHPAGYQGPAFSVQGMLVWGFTGGILAGLLAVSGWESEWDTGDIRDLEASLTAVGARLDR</sequence>
<keyword evidence="4" id="KW-0479">Metal-binding</keyword>
<dbReference type="InterPro" id="IPR045121">
    <property type="entry name" value="CoAse"/>
</dbReference>
<reference evidence="10 11" key="1">
    <citation type="journal article" date="2016" name="Genome Announc.">
        <title>Complete Genome and Plasmid Sequences for Rhodococcus fascians D188 and Draft Sequences for Rhodococcus Isolates PBTS 1 and PBTS 2.</title>
        <authorList>
            <person name="Stamler R.A."/>
            <person name="Vereecke D."/>
            <person name="Zhang Y."/>
            <person name="Schilkey F."/>
            <person name="Devitt N."/>
            <person name="Randall J.J."/>
        </authorList>
    </citation>
    <scope>NUCLEOTIDE SEQUENCE [LARGE SCALE GENOMIC DNA]</scope>
    <source>
        <strain evidence="10 11">PBTS2</strain>
    </source>
</reference>
<accession>A0A143QHQ0</accession>
<evidence type="ECO:0000256" key="2">
    <source>
        <dbReference type="ARBA" id="ARBA00001946"/>
    </source>
</evidence>
<dbReference type="Proteomes" id="UP000076038">
    <property type="component" value="Chromosome"/>
</dbReference>
<dbReference type="AlphaFoldDB" id="A0A143QHQ0"/>
<dbReference type="InterPro" id="IPR000059">
    <property type="entry name" value="NUDIX_hydrolase_NudL_CS"/>
</dbReference>
<dbReference type="SUPFAM" id="SSF55811">
    <property type="entry name" value="Nudix"/>
    <property type="match status" value="1"/>
</dbReference>
<dbReference type="PANTHER" id="PTHR12992">
    <property type="entry name" value="NUDIX HYDROLASE"/>
    <property type="match status" value="1"/>
</dbReference>
<organism evidence="10 11">
    <name type="scientific">Rhodococcoides fascians</name>
    <name type="common">Rhodococcus fascians</name>
    <dbReference type="NCBI Taxonomy" id="1828"/>
    <lineage>
        <taxon>Bacteria</taxon>
        <taxon>Bacillati</taxon>
        <taxon>Actinomycetota</taxon>
        <taxon>Actinomycetes</taxon>
        <taxon>Mycobacteriales</taxon>
        <taxon>Nocardiaceae</taxon>
        <taxon>Rhodococcoides</taxon>
    </lineage>
</organism>